<dbReference type="EC" id="3.1.1.-" evidence="3"/>
<feature type="chain" id="PRO_5040536245" description="Carboxylic ester hydrolase" evidence="3">
    <location>
        <begin position="17"/>
        <end position="569"/>
    </location>
</feature>
<dbReference type="PROSITE" id="PS00122">
    <property type="entry name" value="CARBOXYLESTERASE_B_1"/>
    <property type="match status" value="1"/>
</dbReference>
<evidence type="ECO:0000256" key="2">
    <source>
        <dbReference type="ARBA" id="ARBA00022801"/>
    </source>
</evidence>
<reference evidence="5" key="1">
    <citation type="submission" date="2022-06" db="EMBL/GenBank/DDBJ databases">
        <title>Complete genome sequences of two strains of the flax pathogen Septoria linicola.</title>
        <authorList>
            <person name="Lapalu N."/>
            <person name="Simon A."/>
            <person name="Demenou B."/>
            <person name="Paumier D."/>
            <person name="Guillot M.-P."/>
            <person name="Gout L."/>
            <person name="Valade R."/>
        </authorList>
    </citation>
    <scope>NUCLEOTIDE SEQUENCE</scope>
    <source>
        <strain evidence="5">SE15195</strain>
    </source>
</reference>
<dbReference type="InterPro" id="IPR050654">
    <property type="entry name" value="AChE-related_enzymes"/>
</dbReference>
<name>A0A9Q9EJS3_9PEZI</name>
<dbReference type="Pfam" id="PF00135">
    <property type="entry name" value="COesterase"/>
    <property type="match status" value="1"/>
</dbReference>
<dbReference type="EMBL" id="CP099421">
    <property type="protein sequence ID" value="USW52514.1"/>
    <property type="molecule type" value="Genomic_DNA"/>
</dbReference>
<dbReference type="SUPFAM" id="SSF53474">
    <property type="entry name" value="alpha/beta-Hydrolases"/>
    <property type="match status" value="1"/>
</dbReference>
<evidence type="ECO:0000259" key="4">
    <source>
        <dbReference type="Pfam" id="PF00135"/>
    </source>
</evidence>
<feature type="domain" description="Carboxylesterase type B" evidence="4">
    <location>
        <begin position="34"/>
        <end position="534"/>
    </location>
</feature>
<keyword evidence="6" id="KW-1185">Reference proteome</keyword>
<dbReference type="InterPro" id="IPR019826">
    <property type="entry name" value="Carboxylesterase_B_AS"/>
</dbReference>
<dbReference type="PANTHER" id="PTHR43918:SF4">
    <property type="entry name" value="CARBOXYLIC ESTER HYDROLASE"/>
    <property type="match status" value="1"/>
</dbReference>
<dbReference type="GO" id="GO:0052689">
    <property type="term" value="F:carboxylic ester hydrolase activity"/>
    <property type="evidence" value="ECO:0007669"/>
    <property type="project" value="TreeGrafter"/>
</dbReference>
<feature type="signal peptide" evidence="3">
    <location>
        <begin position="1"/>
        <end position="16"/>
    </location>
</feature>
<dbReference type="InterPro" id="IPR029058">
    <property type="entry name" value="AB_hydrolase_fold"/>
</dbReference>
<evidence type="ECO:0000256" key="3">
    <source>
        <dbReference type="RuleBase" id="RU361235"/>
    </source>
</evidence>
<protein>
    <recommendedName>
        <fullName evidence="3">Carboxylic ester hydrolase</fullName>
        <ecNumber evidence="3">3.1.1.-</ecNumber>
    </recommendedName>
</protein>
<proteinExistence type="inferred from homology"/>
<evidence type="ECO:0000313" key="5">
    <source>
        <dbReference type="EMBL" id="USW52514.1"/>
    </source>
</evidence>
<evidence type="ECO:0000313" key="6">
    <source>
        <dbReference type="Proteomes" id="UP001056384"/>
    </source>
</evidence>
<accession>A0A9Q9EJS3</accession>
<keyword evidence="2 3" id="KW-0378">Hydrolase</keyword>
<keyword evidence="3" id="KW-0732">Signal</keyword>
<dbReference type="Proteomes" id="UP001056384">
    <property type="component" value="Chromosome 4"/>
</dbReference>
<gene>
    <name evidence="5" type="ORF">Slin15195_G058330</name>
</gene>
<sequence length="569" mass="62266">MKSSLAAAGLIGLASAVPHARVPYPRHKASSYGAPTVTVKNGTIAGVHKSNYNQDYFLGIPFAQPPIGQLRFRNPQSINASYDGVLQATEYAPECYGYGSDQLGYPVAESCLYLNVVRPSGFENETLPGGGLSQGGTRDERYNLTFIVQNSVEIAKPIIGVSIAYRLGPWGFLQSQEVSGSGNTNIGLRDQRLALHWLNENLAAFGGDKDKVTIWGESAGAASVGWHLTAYNGRDDGIFRAGIMQSGNPVNYGSYATNVRYQPQYDALVEATNCSAATDTLDCLREVPSDTLANLFSTTPSLANGWNPILDGDFIQRWASIQLAEGAFVKVPVIDGANTDEGTSFGPRGIDTDEDFQRYATNSSQGTYVPGVFGPEVLAAYPNEPEYYIPPVEEIGNFTYSESYGAQYRRSAAYAGDVTFHANRRGTVETWAANGIPAYSYRFNTIPAGISSLSGVGHFQEVAFVFDNTAGLGYDEEHSTVNPFENKTKNFYDLADYMSKSWASFIYDLDPNYETTKPADAPVWPQYSLDEPQNIVWDANVTELAVLEPDTYRSEGIRWILDHALIYRR</sequence>
<dbReference type="InterPro" id="IPR002018">
    <property type="entry name" value="CarbesteraseB"/>
</dbReference>
<evidence type="ECO:0000256" key="1">
    <source>
        <dbReference type="ARBA" id="ARBA00005964"/>
    </source>
</evidence>
<dbReference type="AlphaFoldDB" id="A0A9Q9EJS3"/>
<comment type="similarity">
    <text evidence="1 3">Belongs to the type-B carboxylesterase/lipase family.</text>
</comment>
<organism evidence="5 6">
    <name type="scientific">Septoria linicola</name>
    <dbReference type="NCBI Taxonomy" id="215465"/>
    <lineage>
        <taxon>Eukaryota</taxon>
        <taxon>Fungi</taxon>
        <taxon>Dikarya</taxon>
        <taxon>Ascomycota</taxon>
        <taxon>Pezizomycotina</taxon>
        <taxon>Dothideomycetes</taxon>
        <taxon>Dothideomycetidae</taxon>
        <taxon>Mycosphaerellales</taxon>
        <taxon>Mycosphaerellaceae</taxon>
        <taxon>Septoria</taxon>
    </lineage>
</organism>
<dbReference type="Gene3D" id="3.40.50.1820">
    <property type="entry name" value="alpha/beta hydrolase"/>
    <property type="match status" value="1"/>
</dbReference>
<dbReference type="PANTHER" id="PTHR43918">
    <property type="entry name" value="ACETYLCHOLINESTERASE"/>
    <property type="match status" value="1"/>
</dbReference>